<keyword evidence="5 6" id="KW-0472">Membrane</keyword>
<dbReference type="RefSeq" id="WP_380789441.1">
    <property type="nucleotide sequence ID" value="NZ_JBHTKR010000002.1"/>
</dbReference>
<feature type="transmembrane region" description="Helical" evidence="6">
    <location>
        <begin position="277"/>
        <end position="295"/>
    </location>
</feature>
<gene>
    <name evidence="8" type="ORF">ACFQ3C_05285</name>
</gene>
<feature type="transmembrane region" description="Helical" evidence="6">
    <location>
        <begin position="39"/>
        <end position="60"/>
    </location>
</feature>
<evidence type="ECO:0000256" key="3">
    <source>
        <dbReference type="ARBA" id="ARBA00022692"/>
    </source>
</evidence>
<protein>
    <submittedName>
        <fullName evidence="8">DMT family transporter</fullName>
    </submittedName>
</protein>
<feature type="transmembrane region" description="Helical" evidence="6">
    <location>
        <begin position="155"/>
        <end position="175"/>
    </location>
</feature>
<reference evidence="9" key="1">
    <citation type="journal article" date="2019" name="Int. J. Syst. Evol. Microbiol.">
        <title>The Global Catalogue of Microorganisms (GCM) 10K type strain sequencing project: providing services to taxonomists for standard genome sequencing and annotation.</title>
        <authorList>
            <consortium name="The Broad Institute Genomics Platform"/>
            <consortium name="The Broad Institute Genome Sequencing Center for Infectious Disease"/>
            <person name="Wu L."/>
            <person name="Ma J."/>
        </authorList>
    </citation>
    <scope>NUCLEOTIDE SEQUENCE [LARGE SCALE GENOMIC DNA]</scope>
    <source>
        <strain evidence="9">CCUG 55328</strain>
    </source>
</reference>
<dbReference type="EMBL" id="JBHTKR010000002">
    <property type="protein sequence ID" value="MFD1194074.1"/>
    <property type="molecule type" value="Genomic_DNA"/>
</dbReference>
<dbReference type="Proteomes" id="UP001597151">
    <property type="component" value="Unassembled WGS sequence"/>
</dbReference>
<evidence type="ECO:0000256" key="1">
    <source>
        <dbReference type="ARBA" id="ARBA00004141"/>
    </source>
</evidence>
<feature type="transmembrane region" description="Helical" evidence="6">
    <location>
        <begin position="72"/>
        <end position="93"/>
    </location>
</feature>
<evidence type="ECO:0000256" key="2">
    <source>
        <dbReference type="ARBA" id="ARBA00009853"/>
    </source>
</evidence>
<dbReference type="InterPro" id="IPR000620">
    <property type="entry name" value="EamA_dom"/>
</dbReference>
<feature type="transmembrane region" description="Helical" evidence="6">
    <location>
        <begin position="130"/>
        <end position="149"/>
    </location>
</feature>
<dbReference type="PANTHER" id="PTHR22911:SF6">
    <property type="entry name" value="SOLUTE CARRIER FAMILY 35 MEMBER G1"/>
    <property type="match status" value="1"/>
</dbReference>
<keyword evidence="3 6" id="KW-0812">Transmembrane</keyword>
<name>A0ABW3TAB6_9RHOB</name>
<comment type="similarity">
    <text evidence="2">Belongs to the drug/metabolite transporter (DMT) superfamily. 10 TMS drug/metabolite exporter (DME) (TC 2.A.7.3) family.</text>
</comment>
<feature type="transmembrane region" description="Helical" evidence="6">
    <location>
        <begin position="99"/>
        <end position="118"/>
    </location>
</feature>
<evidence type="ECO:0000256" key="4">
    <source>
        <dbReference type="ARBA" id="ARBA00022989"/>
    </source>
</evidence>
<feature type="transmembrane region" description="Helical" evidence="6">
    <location>
        <begin position="182"/>
        <end position="203"/>
    </location>
</feature>
<evidence type="ECO:0000256" key="5">
    <source>
        <dbReference type="ARBA" id="ARBA00023136"/>
    </source>
</evidence>
<evidence type="ECO:0000313" key="9">
    <source>
        <dbReference type="Proteomes" id="UP001597151"/>
    </source>
</evidence>
<feature type="transmembrane region" description="Helical" evidence="6">
    <location>
        <begin position="223"/>
        <end position="240"/>
    </location>
</feature>
<evidence type="ECO:0000256" key="6">
    <source>
        <dbReference type="SAM" id="Phobius"/>
    </source>
</evidence>
<dbReference type="InterPro" id="IPR037185">
    <property type="entry name" value="EmrE-like"/>
</dbReference>
<comment type="subcellular location">
    <subcellularLocation>
        <location evidence="1">Membrane</location>
        <topology evidence="1">Multi-pass membrane protein</topology>
    </subcellularLocation>
</comment>
<dbReference type="SUPFAM" id="SSF103481">
    <property type="entry name" value="Multidrug resistance efflux transporter EmrE"/>
    <property type="match status" value="2"/>
</dbReference>
<proteinExistence type="inferred from homology"/>
<keyword evidence="9" id="KW-1185">Reference proteome</keyword>
<feature type="transmembrane region" description="Helical" evidence="6">
    <location>
        <begin position="252"/>
        <end position="271"/>
    </location>
</feature>
<accession>A0ABW3TAB6</accession>
<dbReference type="PANTHER" id="PTHR22911">
    <property type="entry name" value="ACYL-MALONYL CONDENSING ENZYME-RELATED"/>
    <property type="match status" value="1"/>
</dbReference>
<organism evidence="8 9">
    <name type="scientific">Seohaeicola saemankumensis</name>
    <dbReference type="NCBI Taxonomy" id="481181"/>
    <lineage>
        <taxon>Bacteria</taxon>
        <taxon>Pseudomonadati</taxon>
        <taxon>Pseudomonadota</taxon>
        <taxon>Alphaproteobacteria</taxon>
        <taxon>Rhodobacterales</taxon>
        <taxon>Roseobacteraceae</taxon>
        <taxon>Seohaeicola</taxon>
    </lineage>
</organism>
<evidence type="ECO:0000259" key="7">
    <source>
        <dbReference type="Pfam" id="PF00892"/>
    </source>
</evidence>
<evidence type="ECO:0000313" key="8">
    <source>
        <dbReference type="EMBL" id="MFD1194074.1"/>
    </source>
</evidence>
<dbReference type="Pfam" id="PF00892">
    <property type="entry name" value="EamA"/>
    <property type="match status" value="2"/>
</dbReference>
<comment type="caution">
    <text evidence="8">The sequence shown here is derived from an EMBL/GenBank/DDBJ whole genome shotgun (WGS) entry which is preliminary data.</text>
</comment>
<feature type="domain" description="EamA" evidence="7">
    <location>
        <begin position="155"/>
        <end position="293"/>
    </location>
</feature>
<keyword evidence="4 6" id="KW-1133">Transmembrane helix</keyword>
<sequence>MSVIHPPDRPMLGIVLMLGFCALAPLADALAKILGETVPLLMAVLARFAVQALVLVPLVAATGRLWRLRGRMLRLVILRTALHIAGITLMFSALKYLPLADAIAIAFVMPFVLLLLGHTILGEEVGPRRLIACVVGFIGTLLVIQPSFAEVGWPALLPLGVAVVFAAFILVTRLVARDTDPIGLQAVSGVMASAVLLPVLLIFGATDDGPAALRLVMPSGQDWALLIGVGVLGTLGHLLMTWSLRFAPSATLAPMQYLEIPFATLIGWLIWRDLPDGLAALGITITVASGLYIVLRERTLSRTGSGGARAAQSQP</sequence>
<feature type="domain" description="EamA" evidence="7">
    <location>
        <begin position="12"/>
        <end position="144"/>
    </location>
</feature>